<dbReference type="PRINTS" id="PR00922">
    <property type="entry name" value="DADACBPTASE3"/>
</dbReference>
<keyword evidence="2 3" id="KW-0378">Hydrolase</keyword>
<reference evidence="3 4" key="1">
    <citation type="submission" date="2009-10" db="EMBL/GenBank/DDBJ databases">
        <authorList>
            <person name="Muzny D."/>
            <person name="Qin X."/>
            <person name="Deng J."/>
            <person name="Jiang H."/>
            <person name="Liu Y."/>
            <person name="Qu J."/>
            <person name="Song X.-Z."/>
            <person name="Zhang L."/>
            <person name="Thornton R."/>
            <person name="Coyle M."/>
            <person name="Francisco L."/>
            <person name="Jackson L."/>
            <person name="Javaid M."/>
            <person name="Korchina V."/>
            <person name="Kovar C."/>
            <person name="Mata R."/>
            <person name="Mathew T."/>
            <person name="Ngo R."/>
            <person name="Nguyen L."/>
            <person name="Nguyen N."/>
            <person name="Okwuonu G."/>
            <person name="Ongeri F."/>
            <person name="Pham C."/>
            <person name="Simmons D."/>
            <person name="Wilczek-Boney K."/>
            <person name="Hale W."/>
            <person name="Jakkamsetti A."/>
            <person name="Pham P."/>
            <person name="Ruth R."/>
            <person name="San Lucas F."/>
            <person name="Warren J."/>
            <person name="Zhang J."/>
            <person name="Zhao Z."/>
            <person name="Zhou C."/>
            <person name="Zhu D."/>
            <person name="Lee S."/>
            <person name="Bess C."/>
            <person name="Blankenburg K."/>
            <person name="Forbes L."/>
            <person name="Fu Q."/>
            <person name="Gubbala S."/>
            <person name="Hirani K."/>
            <person name="Jayaseelan J.C."/>
            <person name="Lara F."/>
            <person name="Munidasa M."/>
            <person name="Palculict T."/>
            <person name="Patil S."/>
            <person name="Pu L.-L."/>
            <person name="Saada N."/>
            <person name="Tang L."/>
            <person name="Weissenberger G."/>
            <person name="Zhu Y."/>
            <person name="Hemphill L."/>
            <person name="Shang Y."/>
            <person name="Youmans B."/>
            <person name="Ayvaz T."/>
            <person name="Ross M."/>
            <person name="Santibanez J."/>
            <person name="Aqrawi P."/>
            <person name="Gross S."/>
            <person name="Joshi V."/>
            <person name="Fowler G."/>
            <person name="Nazareth L."/>
            <person name="Reid J."/>
            <person name="Worley K."/>
            <person name="Petrosino J."/>
            <person name="Highlander S."/>
            <person name="Gibbs R."/>
        </authorList>
    </citation>
    <scope>NUCLEOTIDE SEQUENCE [LARGE SCALE GENOMIC DNA]</scope>
    <source>
        <strain evidence="3 4">ATCC 43325</strain>
    </source>
</reference>
<dbReference type="NCBIfam" id="TIGR00666">
    <property type="entry name" value="PBP4"/>
    <property type="match status" value="1"/>
</dbReference>
<sequence>MYKSSSFLSALFPTYKTVLVTKLALFCLFSPFAYTSVDVSSLNQVLPDGTSSSVIAKNLTRNEIIAEHQANTFMLPASTQKVLTALTAKLALSDEFRFETSLLTNGKVQGNTLKGDLIVRFTGDPDLTSGQLSNLLAQLKKQKITKITGNLILDTAVFTSHDRGLGWIWNDLTMCFNAPPAAVNIDNNCFYLELDANQAIGESVKINIPAQYPVQVFGQVYVASQQEAPYCQLDVMVNDNNRYQVKGCLARQNKPFGLSFAIQDPSAYGAAMIQRQLKRLGIEFNGKVQTPLMQQKGQLLAQHFSKPLPDLIKKMMKKSDNQIADALFRSVAFHYYKRPASFQLGSQAMRQILHSKAGIKLSNSIIADGSGLSRHNLISANLMLQVLDYIAKNEATLKLMDSFPIAGVDGTLSGRGSLINPPLVKNVIAKTGALKGVYNLAGFMTNSRNETLAFVQFINGYSTGDFESKTKRAPLVQFESGLYNTLYKE</sequence>
<dbReference type="AlphaFoldDB" id="C9PQB2"/>
<dbReference type="RefSeq" id="WP_005762059.1">
    <property type="nucleotide sequence ID" value="NZ_GG704810.1"/>
</dbReference>
<dbReference type="Gene3D" id="3.40.710.10">
    <property type="entry name" value="DD-peptidase/beta-lactamase superfamily"/>
    <property type="match status" value="2"/>
</dbReference>
<dbReference type="MEROPS" id="S13.001"/>
<dbReference type="InterPro" id="IPR012338">
    <property type="entry name" value="Beta-lactam/transpept-like"/>
</dbReference>
<dbReference type="STRING" id="667128.HMPREF0621_1294"/>
<dbReference type="HOGENOM" id="CLU_017692_1_1_6"/>
<dbReference type="PANTHER" id="PTHR30023">
    <property type="entry name" value="D-ALANYL-D-ALANINE CARBOXYPEPTIDASE"/>
    <property type="match status" value="1"/>
</dbReference>
<gene>
    <name evidence="3" type="primary">dacB</name>
    <name evidence="3" type="ORF">HMPREF0621_1294</name>
</gene>
<keyword evidence="3" id="KW-0121">Carboxypeptidase</keyword>
<keyword evidence="4" id="KW-1185">Reference proteome</keyword>
<dbReference type="EMBL" id="ACZR01000013">
    <property type="protein sequence ID" value="EEX50223.1"/>
    <property type="molecule type" value="Genomic_DNA"/>
</dbReference>
<keyword evidence="3" id="KW-0645">Protease</keyword>
<dbReference type="OrthoDB" id="9802627at2"/>
<evidence type="ECO:0000256" key="2">
    <source>
        <dbReference type="ARBA" id="ARBA00022801"/>
    </source>
</evidence>
<accession>C9PQB2</accession>
<dbReference type="NCBIfam" id="NF008322">
    <property type="entry name" value="PRK11113.1"/>
    <property type="match status" value="1"/>
</dbReference>
<proteinExistence type="inferred from homology"/>
<dbReference type="Gene3D" id="3.50.80.20">
    <property type="entry name" value="D-Ala-D-Ala carboxypeptidase C, peptidase S13"/>
    <property type="match status" value="1"/>
</dbReference>
<dbReference type="GO" id="GO:0000270">
    <property type="term" value="P:peptidoglycan metabolic process"/>
    <property type="evidence" value="ECO:0007669"/>
    <property type="project" value="TreeGrafter"/>
</dbReference>
<dbReference type="GO" id="GO:0009002">
    <property type="term" value="F:serine-type D-Ala-D-Ala carboxypeptidase activity"/>
    <property type="evidence" value="ECO:0007669"/>
    <property type="project" value="UniProtKB-EC"/>
</dbReference>
<protein>
    <submittedName>
        <fullName evidence="3">D-alanyl-D-alanine carboxypeptidase/D-alanyl-D-alanine-endopeptidase</fullName>
        <ecNumber evidence="3">3.4.16.4</ecNumber>
    </submittedName>
</protein>
<evidence type="ECO:0000313" key="4">
    <source>
        <dbReference type="Proteomes" id="UP000005519"/>
    </source>
</evidence>
<dbReference type="EC" id="3.4.16.4" evidence="3"/>
<evidence type="ECO:0000313" key="3">
    <source>
        <dbReference type="EMBL" id="EEX50223.1"/>
    </source>
</evidence>
<comment type="caution">
    <text evidence="3">The sequence shown here is derived from an EMBL/GenBank/DDBJ whole genome shotgun (WGS) entry which is preliminary data.</text>
</comment>
<evidence type="ECO:0000256" key="1">
    <source>
        <dbReference type="ARBA" id="ARBA00006096"/>
    </source>
</evidence>
<organism evidence="3 4">
    <name type="scientific">Pasteurella dagmatis ATCC 43325</name>
    <dbReference type="NCBI Taxonomy" id="667128"/>
    <lineage>
        <taxon>Bacteria</taxon>
        <taxon>Pseudomonadati</taxon>
        <taxon>Pseudomonadota</taxon>
        <taxon>Gammaproteobacteria</taxon>
        <taxon>Pasteurellales</taxon>
        <taxon>Pasteurellaceae</taxon>
        <taxon>Pasteurella</taxon>
    </lineage>
</organism>
<dbReference type="Pfam" id="PF02113">
    <property type="entry name" value="Peptidase_S13"/>
    <property type="match status" value="1"/>
</dbReference>
<comment type="similarity">
    <text evidence="1">Belongs to the peptidase S13 family.</text>
</comment>
<dbReference type="Proteomes" id="UP000005519">
    <property type="component" value="Unassembled WGS sequence"/>
</dbReference>
<name>C9PQB2_9PAST</name>
<dbReference type="GO" id="GO:0006508">
    <property type="term" value="P:proteolysis"/>
    <property type="evidence" value="ECO:0007669"/>
    <property type="project" value="InterPro"/>
</dbReference>
<dbReference type="InterPro" id="IPR000667">
    <property type="entry name" value="Peptidase_S13"/>
</dbReference>
<dbReference type="PANTHER" id="PTHR30023:SF0">
    <property type="entry name" value="PENICILLIN-SENSITIVE CARBOXYPEPTIDASE A"/>
    <property type="match status" value="1"/>
</dbReference>
<dbReference type="SUPFAM" id="SSF56601">
    <property type="entry name" value="beta-lactamase/transpeptidase-like"/>
    <property type="match status" value="1"/>
</dbReference>